<reference evidence="1 2" key="1">
    <citation type="submission" date="2020-02" db="EMBL/GenBank/DDBJ databases">
        <authorList>
            <person name="Sun Q."/>
        </authorList>
    </citation>
    <scope>NUCLEOTIDE SEQUENCE [LARGE SCALE GENOMIC DNA]</scope>
    <source>
        <strain evidence="1 2">YIM 13062</strain>
    </source>
</reference>
<dbReference type="Proteomes" id="UP000521379">
    <property type="component" value="Unassembled WGS sequence"/>
</dbReference>
<evidence type="ECO:0000313" key="1">
    <source>
        <dbReference type="EMBL" id="NKE10988.1"/>
    </source>
</evidence>
<sequence length="159" mass="17786">MKKAGRQFLTDQVNARLSNTLGAGSSEDVTEANQAELTSQAAAENELSDTAGEDIVTTMEEVEGFQIVRAIVCEHLAPVRVVYRDAKSYCAILVDDNNRKPLARLHFNRKQKYIGLFDENKKETREPIENLVDIYNYAESLRALARSYVWAGCDASSPR</sequence>
<protein>
    <submittedName>
        <fullName evidence="1">Uncharacterized protein</fullName>
    </submittedName>
</protein>
<comment type="caution">
    <text evidence="1">The sequence shown here is derived from an EMBL/GenBank/DDBJ whole genome shotgun (WGS) entry which is preliminary data.</text>
</comment>
<dbReference type="EMBL" id="JAAVUN010000230">
    <property type="protein sequence ID" value="NKE10988.1"/>
    <property type="molecule type" value="Genomic_DNA"/>
</dbReference>
<gene>
    <name evidence="1" type="ORF">GTW58_13900</name>
</gene>
<dbReference type="AlphaFoldDB" id="A0A846TP59"/>
<name>A0A846TP59_9MICC</name>
<evidence type="ECO:0000313" key="2">
    <source>
        <dbReference type="Proteomes" id="UP000521379"/>
    </source>
</evidence>
<keyword evidence="2" id="KW-1185">Reference proteome</keyword>
<accession>A0A846TP59</accession>
<proteinExistence type="predicted"/>
<organism evidence="1 2">
    <name type="scientific">Kocuria subflava</name>
    <dbReference type="NCBI Taxonomy" id="1736139"/>
    <lineage>
        <taxon>Bacteria</taxon>
        <taxon>Bacillati</taxon>
        <taxon>Actinomycetota</taxon>
        <taxon>Actinomycetes</taxon>
        <taxon>Micrococcales</taxon>
        <taxon>Micrococcaceae</taxon>
        <taxon>Kocuria</taxon>
    </lineage>
</organism>